<organism evidence="6 7">
    <name type="scientific">Beauveria bassiana D1-5</name>
    <dbReference type="NCBI Taxonomy" id="1245745"/>
    <lineage>
        <taxon>Eukaryota</taxon>
        <taxon>Fungi</taxon>
        <taxon>Dikarya</taxon>
        <taxon>Ascomycota</taxon>
        <taxon>Pezizomycotina</taxon>
        <taxon>Sordariomycetes</taxon>
        <taxon>Hypocreomycetidae</taxon>
        <taxon>Hypocreales</taxon>
        <taxon>Cordycipitaceae</taxon>
        <taxon>Beauveria</taxon>
    </lineage>
</organism>
<dbReference type="Proteomes" id="UP000030106">
    <property type="component" value="Unassembled WGS sequence"/>
</dbReference>
<protein>
    <submittedName>
        <fullName evidence="6">Cutinase transcription factor 1 beta</fullName>
    </submittedName>
</protein>
<dbReference type="Pfam" id="PF04082">
    <property type="entry name" value="Fungal_trans"/>
    <property type="match status" value="1"/>
</dbReference>
<dbReference type="CDD" id="cd00067">
    <property type="entry name" value="GAL4"/>
    <property type="match status" value="1"/>
</dbReference>
<dbReference type="Pfam" id="PF00172">
    <property type="entry name" value="Zn_clus"/>
    <property type="match status" value="1"/>
</dbReference>
<dbReference type="OrthoDB" id="5121955at2759"/>
<dbReference type="SUPFAM" id="SSF57701">
    <property type="entry name" value="Zn2/Cys6 DNA-binding domain"/>
    <property type="match status" value="1"/>
</dbReference>
<sequence>MASTTPTKACVPCRGRKTKCDAATIGVPCSGCANTPKAQPLRASSLAWSRSPGGSSRHAPTPDSMDKHQSRAQLHYYHILKEAVNDGALDDEQNDKTGTPFDSADEGHGTPPLDDIDKEYLNKKRVFDLPPRQCIVAFLTSYFVLLEPCSPIIDKVDFVTKFEAGTCSLFLLYTIMATASLYVPHEIIEQCGFVDRSEAQATFASRATLLCDFGVESDALPLIQGSILMTRVLAEQPTDKDSNYWLYNALRLATKLELYSHLPAMETPTTSAWNTEPIPPEYRDIVPPTTGQQKALFIAICKLAEIYGVVVSKIAQDPCLDLASLMRPLNAWRTSLATQLQLGDQSPNSNIHYLELLGTSYRYEATSCRLIQRQLRCVDAPKSNAAKQRLRSAMLELDGITARLLANGMMKNWADPKSPSRMTAVPALLALHLQAALDPSESELVRSMSRISISQAMLALYQLREIPAVKKAIPLFELILSRKKLYNGSGGPADDHDHDDDDDAPQVCSPPESPWEEAAGTVVVPPRLRPNAELADVPGEYFDSFVRDFLEYDAVGKWDFEQVDLLRLA</sequence>
<dbReference type="CDD" id="cd12148">
    <property type="entry name" value="fungal_TF_MHR"/>
    <property type="match status" value="1"/>
</dbReference>
<dbReference type="InterPro" id="IPR001138">
    <property type="entry name" value="Zn2Cys6_DnaBD"/>
</dbReference>
<reference evidence="6 7" key="1">
    <citation type="submission" date="2012-10" db="EMBL/GenBank/DDBJ databases">
        <title>Genome sequencing and analysis of entomopathogenic fungi Beauveria bassiana D1-5.</title>
        <authorList>
            <person name="Li Q."/>
            <person name="Wang L."/>
            <person name="Zhang Z."/>
            <person name="Wang Q."/>
            <person name="Ren J."/>
            <person name="Wang M."/>
            <person name="Xu W."/>
            <person name="Wang J."/>
            <person name="Lu Y."/>
            <person name="Du Q."/>
            <person name="Sun Z."/>
        </authorList>
    </citation>
    <scope>NUCLEOTIDE SEQUENCE [LARGE SCALE GENOMIC DNA]</scope>
    <source>
        <strain evidence="6 7">D1-5</strain>
    </source>
</reference>
<dbReference type="PANTHER" id="PTHR47425">
    <property type="entry name" value="FARB-RELATED"/>
    <property type="match status" value="1"/>
</dbReference>
<dbReference type="GO" id="GO:0006351">
    <property type="term" value="P:DNA-templated transcription"/>
    <property type="evidence" value="ECO:0007669"/>
    <property type="project" value="InterPro"/>
</dbReference>
<dbReference type="InterPro" id="IPR036864">
    <property type="entry name" value="Zn2-C6_fun-type_DNA-bd_sf"/>
</dbReference>
<feature type="domain" description="Xylanolytic transcriptional activator regulatory" evidence="5">
    <location>
        <begin position="139"/>
        <end position="266"/>
    </location>
</feature>
<evidence type="ECO:0000256" key="1">
    <source>
        <dbReference type="ARBA" id="ARBA00022723"/>
    </source>
</evidence>
<evidence type="ECO:0000256" key="3">
    <source>
        <dbReference type="SAM" id="MobiDB-lite"/>
    </source>
</evidence>
<dbReference type="eggNOG" id="ENOG502SIT4">
    <property type="taxonomic scope" value="Eukaryota"/>
</dbReference>
<evidence type="ECO:0000259" key="5">
    <source>
        <dbReference type="Pfam" id="PF04082"/>
    </source>
</evidence>
<dbReference type="InterPro" id="IPR052761">
    <property type="entry name" value="Fungal_Detox/Toxin_TFs"/>
</dbReference>
<dbReference type="HOGENOM" id="CLU_023926_1_0_1"/>
<evidence type="ECO:0000256" key="2">
    <source>
        <dbReference type="ARBA" id="ARBA00023242"/>
    </source>
</evidence>
<name>A0A0A2VHY1_BEABA</name>
<dbReference type="GO" id="GO:0000981">
    <property type="term" value="F:DNA-binding transcription factor activity, RNA polymerase II-specific"/>
    <property type="evidence" value="ECO:0007669"/>
    <property type="project" value="InterPro"/>
</dbReference>
<keyword evidence="1" id="KW-0479">Metal-binding</keyword>
<feature type="region of interest" description="Disordered" evidence="3">
    <location>
        <begin position="489"/>
        <end position="520"/>
    </location>
</feature>
<dbReference type="PANTHER" id="PTHR47425:SF2">
    <property type="entry name" value="FARB-RELATED"/>
    <property type="match status" value="1"/>
</dbReference>
<keyword evidence="2" id="KW-0539">Nucleus</keyword>
<dbReference type="InterPro" id="IPR007219">
    <property type="entry name" value="XnlR_reg_dom"/>
</dbReference>
<gene>
    <name evidence="6" type="ORF">BBAD15_g8798</name>
</gene>
<dbReference type="EMBL" id="ANFO01000901">
    <property type="protein sequence ID" value="KGQ05942.1"/>
    <property type="molecule type" value="Genomic_DNA"/>
</dbReference>
<comment type="caution">
    <text evidence="6">The sequence shown here is derived from an EMBL/GenBank/DDBJ whole genome shotgun (WGS) entry which is preliminary data.</text>
</comment>
<feature type="domain" description="Zn(2)-C6 fungal-type" evidence="4">
    <location>
        <begin position="8"/>
        <end position="33"/>
    </location>
</feature>
<evidence type="ECO:0000313" key="6">
    <source>
        <dbReference type="EMBL" id="KGQ05942.1"/>
    </source>
</evidence>
<dbReference type="AlphaFoldDB" id="A0A0A2VHY1"/>
<accession>A0A0A2VHY1</accession>
<dbReference type="GO" id="GO:0003677">
    <property type="term" value="F:DNA binding"/>
    <property type="evidence" value="ECO:0007669"/>
    <property type="project" value="InterPro"/>
</dbReference>
<feature type="region of interest" description="Disordered" evidence="3">
    <location>
        <begin position="43"/>
        <end position="67"/>
    </location>
</feature>
<evidence type="ECO:0000313" key="7">
    <source>
        <dbReference type="Proteomes" id="UP000030106"/>
    </source>
</evidence>
<evidence type="ECO:0000259" key="4">
    <source>
        <dbReference type="Pfam" id="PF00172"/>
    </source>
</evidence>
<feature type="region of interest" description="Disordered" evidence="3">
    <location>
        <begin position="89"/>
        <end position="115"/>
    </location>
</feature>
<proteinExistence type="predicted"/>
<dbReference type="GO" id="GO:0008270">
    <property type="term" value="F:zinc ion binding"/>
    <property type="evidence" value="ECO:0007669"/>
    <property type="project" value="InterPro"/>
</dbReference>